<protein>
    <submittedName>
        <fullName evidence="2">Outer dense fiber protein 3-like protein 2</fullName>
    </submittedName>
</protein>
<accession>A0AAV4HWG7</accession>
<feature type="region of interest" description="Disordered" evidence="1">
    <location>
        <begin position="74"/>
        <end position="93"/>
    </location>
</feature>
<dbReference type="Proteomes" id="UP000762676">
    <property type="component" value="Unassembled WGS sequence"/>
</dbReference>
<dbReference type="InterPro" id="IPR010736">
    <property type="entry name" value="SHIPPO-rpt"/>
</dbReference>
<proteinExistence type="predicted"/>
<dbReference type="AlphaFoldDB" id="A0AAV4HWG7"/>
<name>A0AAV4HWG7_9GAST</name>
<organism evidence="2 3">
    <name type="scientific">Elysia marginata</name>
    <dbReference type="NCBI Taxonomy" id="1093978"/>
    <lineage>
        <taxon>Eukaryota</taxon>
        <taxon>Metazoa</taxon>
        <taxon>Spiralia</taxon>
        <taxon>Lophotrochozoa</taxon>
        <taxon>Mollusca</taxon>
        <taxon>Gastropoda</taxon>
        <taxon>Heterobranchia</taxon>
        <taxon>Euthyneura</taxon>
        <taxon>Panpulmonata</taxon>
        <taxon>Sacoglossa</taxon>
        <taxon>Placobranchoidea</taxon>
        <taxon>Plakobranchidae</taxon>
        <taxon>Elysia</taxon>
    </lineage>
</organism>
<evidence type="ECO:0000313" key="3">
    <source>
        <dbReference type="Proteomes" id="UP000762676"/>
    </source>
</evidence>
<sequence length="272" mass="30377">MTFGLGHPSLVDKIKAPGPCHYVPKVEPAGPKWAMGAKLKETKIEKSPGPARYRLKPLFPEKRSVTIGIKHAILKDKNPTPGPNEYNRDRKSLSDPGYTLQYRWFDTETERTPGPGDYMSEKKNLILPNPPAFSIKKPWPPSDSRAGLPGPGHYDVCAPPLDKGRSIGRRFQHGVSANPSPAAYCPERSDPQRRPQAPAYSLTGRHQKALHELYEYQVDKIWTYVLSKASFAKEPTPNLTKGMVAQAPVTPAHFPLVLQRARQTESRPPVYE</sequence>
<reference evidence="2 3" key="1">
    <citation type="journal article" date="2021" name="Elife">
        <title>Chloroplast acquisition without the gene transfer in kleptoplastic sea slugs, Plakobranchus ocellatus.</title>
        <authorList>
            <person name="Maeda T."/>
            <person name="Takahashi S."/>
            <person name="Yoshida T."/>
            <person name="Shimamura S."/>
            <person name="Takaki Y."/>
            <person name="Nagai Y."/>
            <person name="Toyoda A."/>
            <person name="Suzuki Y."/>
            <person name="Arimoto A."/>
            <person name="Ishii H."/>
            <person name="Satoh N."/>
            <person name="Nishiyama T."/>
            <person name="Hasebe M."/>
            <person name="Maruyama T."/>
            <person name="Minagawa J."/>
            <person name="Obokata J."/>
            <person name="Shigenobu S."/>
        </authorList>
    </citation>
    <scope>NUCLEOTIDE SEQUENCE [LARGE SCALE GENOMIC DNA]</scope>
</reference>
<dbReference type="InterPro" id="IPR051291">
    <property type="entry name" value="CIMAP"/>
</dbReference>
<dbReference type="Pfam" id="PF07004">
    <property type="entry name" value="SHIPPO-rpt"/>
    <property type="match status" value="3"/>
</dbReference>
<keyword evidence="3" id="KW-1185">Reference proteome</keyword>
<evidence type="ECO:0000313" key="2">
    <source>
        <dbReference type="EMBL" id="GFS02563.1"/>
    </source>
</evidence>
<gene>
    <name evidence="2" type="ORF">ElyMa_002867800</name>
</gene>
<evidence type="ECO:0000256" key="1">
    <source>
        <dbReference type="SAM" id="MobiDB-lite"/>
    </source>
</evidence>
<feature type="region of interest" description="Disordered" evidence="1">
    <location>
        <begin position="174"/>
        <end position="198"/>
    </location>
</feature>
<dbReference type="EMBL" id="BMAT01005921">
    <property type="protein sequence ID" value="GFS02563.1"/>
    <property type="molecule type" value="Genomic_DNA"/>
</dbReference>
<dbReference type="PANTHER" id="PTHR21580">
    <property type="entry name" value="SHIPPO-1-RELATED"/>
    <property type="match status" value="1"/>
</dbReference>
<comment type="caution">
    <text evidence="2">The sequence shown here is derived from an EMBL/GenBank/DDBJ whole genome shotgun (WGS) entry which is preliminary data.</text>
</comment>